<name>A0A914V9C9_9BILA</name>
<dbReference type="Proteomes" id="UP000887566">
    <property type="component" value="Unplaced"/>
</dbReference>
<feature type="compositionally biased region" description="Basic and acidic residues" evidence="1">
    <location>
        <begin position="62"/>
        <end position="75"/>
    </location>
</feature>
<feature type="region of interest" description="Disordered" evidence="1">
    <location>
        <begin position="58"/>
        <end position="79"/>
    </location>
</feature>
<reference evidence="3" key="1">
    <citation type="submission" date="2022-11" db="UniProtKB">
        <authorList>
            <consortium name="WormBaseParasite"/>
        </authorList>
    </citation>
    <scope>IDENTIFICATION</scope>
</reference>
<protein>
    <submittedName>
        <fullName evidence="3">Uncharacterized protein</fullName>
    </submittedName>
</protein>
<organism evidence="2 3">
    <name type="scientific">Plectus sambesii</name>
    <dbReference type="NCBI Taxonomy" id="2011161"/>
    <lineage>
        <taxon>Eukaryota</taxon>
        <taxon>Metazoa</taxon>
        <taxon>Ecdysozoa</taxon>
        <taxon>Nematoda</taxon>
        <taxon>Chromadorea</taxon>
        <taxon>Plectida</taxon>
        <taxon>Plectina</taxon>
        <taxon>Plectoidea</taxon>
        <taxon>Plectidae</taxon>
        <taxon>Plectus</taxon>
    </lineage>
</organism>
<dbReference type="AlphaFoldDB" id="A0A914V9C9"/>
<evidence type="ECO:0000313" key="3">
    <source>
        <dbReference type="WBParaSite" id="PSAMB.scaffold1703size28591.g14599.t1"/>
    </source>
</evidence>
<keyword evidence="2" id="KW-1185">Reference proteome</keyword>
<evidence type="ECO:0000313" key="2">
    <source>
        <dbReference type="Proteomes" id="UP000887566"/>
    </source>
</evidence>
<proteinExistence type="predicted"/>
<dbReference type="WBParaSite" id="PSAMB.scaffold1703size28591.g14599.t1">
    <property type="protein sequence ID" value="PSAMB.scaffold1703size28591.g14599.t1"/>
    <property type="gene ID" value="PSAMB.scaffold1703size28591.g14599"/>
</dbReference>
<accession>A0A914V9C9</accession>
<evidence type="ECO:0000256" key="1">
    <source>
        <dbReference type="SAM" id="MobiDB-lite"/>
    </source>
</evidence>
<sequence>MDEIIYIEKEDDRRPLPIATAPIQLPTIKLVAAARPPLVNIATGTVAASSNDPFVRRRHTAAGHEEGGRRREKVPSKNAHTQLCAEGGTDVGRKASAAVRRRQMLIAQCAQRHFR</sequence>